<dbReference type="EMBL" id="QRVJ01000003">
    <property type="protein sequence ID" value="RGS38458.1"/>
    <property type="molecule type" value="Genomic_DNA"/>
</dbReference>
<evidence type="ECO:0000313" key="1">
    <source>
        <dbReference type="EMBL" id="RGS38458.1"/>
    </source>
</evidence>
<reference evidence="1 2" key="1">
    <citation type="submission" date="2018-08" db="EMBL/GenBank/DDBJ databases">
        <title>A genome reference for cultivated species of the human gut microbiota.</title>
        <authorList>
            <person name="Zou Y."/>
            <person name="Xue W."/>
            <person name="Luo G."/>
        </authorList>
    </citation>
    <scope>NUCLEOTIDE SEQUENCE [LARGE SCALE GENOMIC DNA]</scope>
    <source>
        <strain evidence="1 2">AF22-3AC</strain>
    </source>
</reference>
<dbReference type="AlphaFoldDB" id="A0A412IL34"/>
<dbReference type="Proteomes" id="UP000283341">
    <property type="component" value="Unassembled WGS sequence"/>
</dbReference>
<comment type="caution">
    <text evidence="1">The sequence shown here is derived from an EMBL/GenBank/DDBJ whole genome shotgun (WGS) entry which is preliminary data.</text>
</comment>
<sequence length="121" mass="14317">MLHEELTHEIIKAFYEVHKILGFGFWEQVYQNALYKELCYRGMKVECQKEILVHYKGETVGRYIADMLVENRVILELKAVQALRVEHEWQLINYLKATGLEVGLLLNFGHSAEFKRKVFTK</sequence>
<dbReference type="RefSeq" id="WP_118402002.1">
    <property type="nucleotide sequence ID" value="NZ_JADNFX010000001.1"/>
</dbReference>
<proteinExistence type="predicted"/>
<gene>
    <name evidence="1" type="ORF">DWX97_05555</name>
</gene>
<name>A0A412IL34_9BACE</name>
<accession>A0A412IL34</accession>
<dbReference type="InterPro" id="IPR026350">
    <property type="entry name" value="GxxExxY"/>
</dbReference>
<protein>
    <submittedName>
        <fullName evidence="1">GxxExxY protein</fullName>
    </submittedName>
</protein>
<organism evidence="1 2">
    <name type="scientific">Bacteroides cellulosilyticus</name>
    <dbReference type="NCBI Taxonomy" id="246787"/>
    <lineage>
        <taxon>Bacteria</taxon>
        <taxon>Pseudomonadati</taxon>
        <taxon>Bacteroidota</taxon>
        <taxon>Bacteroidia</taxon>
        <taxon>Bacteroidales</taxon>
        <taxon>Bacteroidaceae</taxon>
        <taxon>Bacteroides</taxon>
    </lineage>
</organism>
<dbReference type="NCBIfam" id="TIGR04256">
    <property type="entry name" value="GxxExxY"/>
    <property type="match status" value="1"/>
</dbReference>
<dbReference type="Pfam" id="PF13366">
    <property type="entry name" value="PDDEXK_3"/>
    <property type="match status" value="1"/>
</dbReference>
<evidence type="ECO:0000313" key="2">
    <source>
        <dbReference type="Proteomes" id="UP000283341"/>
    </source>
</evidence>